<proteinExistence type="predicted"/>
<accession>M2YN43</accession>
<evidence type="ECO:0000313" key="2">
    <source>
        <dbReference type="EMBL" id="EME43365.1"/>
    </source>
</evidence>
<evidence type="ECO:0000313" key="3">
    <source>
        <dbReference type="Proteomes" id="UP000016933"/>
    </source>
</evidence>
<dbReference type="PANTHER" id="PTHR40788">
    <property type="entry name" value="CLR5 DOMAIN-CONTAINING PROTEIN-RELATED"/>
    <property type="match status" value="1"/>
</dbReference>
<feature type="region of interest" description="Disordered" evidence="1">
    <location>
        <begin position="56"/>
        <end position="84"/>
    </location>
</feature>
<keyword evidence="3" id="KW-1185">Reference proteome</keyword>
<dbReference type="HOGENOM" id="CLU_756556_0_0_1"/>
<evidence type="ECO:0000256" key="1">
    <source>
        <dbReference type="SAM" id="MobiDB-lite"/>
    </source>
</evidence>
<protein>
    <submittedName>
        <fullName evidence="2">Uncharacterized protein</fullName>
    </submittedName>
</protein>
<dbReference type="AlphaFoldDB" id="M2YN43"/>
<reference evidence="2 3" key="2">
    <citation type="journal article" date="2012" name="PLoS Pathog.">
        <title>Diverse lifestyles and strategies of plant pathogenesis encoded in the genomes of eighteen Dothideomycetes fungi.</title>
        <authorList>
            <person name="Ohm R.A."/>
            <person name="Feau N."/>
            <person name="Henrissat B."/>
            <person name="Schoch C.L."/>
            <person name="Horwitz B.A."/>
            <person name="Barry K.W."/>
            <person name="Condon B.J."/>
            <person name="Copeland A.C."/>
            <person name="Dhillon B."/>
            <person name="Glaser F."/>
            <person name="Hesse C.N."/>
            <person name="Kosti I."/>
            <person name="LaButti K."/>
            <person name="Lindquist E.A."/>
            <person name="Lucas S."/>
            <person name="Salamov A.A."/>
            <person name="Bradshaw R.E."/>
            <person name="Ciuffetti L."/>
            <person name="Hamelin R.C."/>
            <person name="Kema G.H.J."/>
            <person name="Lawrence C."/>
            <person name="Scott J.A."/>
            <person name="Spatafora J.W."/>
            <person name="Turgeon B.G."/>
            <person name="de Wit P.J.G.M."/>
            <person name="Zhong S."/>
            <person name="Goodwin S.B."/>
            <person name="Grigoriev I.V."/>
        </authorList>
    </citation>
    <scope>NUCLEOTIDE SEQUENCE [LARGE SCALE GENOMIC DNA]</scope>
    <source>
        <strain evidence="3">NZE10 / CBS 128990</strain>
    </source>
</reference>
<dbReference type="OMA" id="TAHCADE"/>
<reference evidence="3" key="1">
    <citation type="journal article" date="2012" name="PLoS Genet.">
        <title>The genomes of the fungal plant pathogens Cladosporium fulvum and Dothistroma septosporum reveal adaptation to different hosts and lifestyles but also signatures of common ancestry.</title>
        <authorList>
            <person name="de Wit P.J.G.M."/>
            <person name="van der Burgt A."/>
            <person name="Oekmen B."/>
            <person name="Stergiopoulos I."/>
            <person name="Abd-Elsalam K.A."/>
            <person name="Aerts A.L."/>
            <person name="Bahkali A.H."/>
            <person name="Beenen H.G."/>
            <person name="Chettri P."/>
            <person name="Cox M.P."/>
            <person name="Datema E."/>
            <person name="de Vries R.P."/>
            <person name="Dhillon B."/>
            <person name="Ganley A.R."/>
            <person name="Griffiths S.A."/>
            <person name="Guo Y."/>
            <person name="Hamelin R.C."/>
            <person name="Henrissat B."/>
            <person name="Kabir M.S."/>
            <person name="Jashni M.K."/>
            <person name="Kema G."/>
            <person name="Klaubauf S."/>
            <person name="Lapidus A."/>
            <person name="Levasseur A."/>
            <person name="Lindquist E."/>
            <person name="Mehrabi R."/>
            <person name="Ohm R.A."/>
            <person name="Owen T.J."/>
            <person name="Salamov A."/>
            <person name="Schwelm A."/>
            <person name="Schijlen E."/>
            <person name="Sun H."/>
            <person name="van den Burg H.A."/>
            <person name="van Ham R.C.H.J."/>
            <person name="Zhang S."/>
            <person name="Goodwin S.B."/>
            <person name="Grigoriev I.V."/>
            <person name="Collemare J."/>
            <person name="Bradshaw R.E."/>
        </authorList>
    </citation>
    <scope>NUCLEOTIDE SEQUENCE [LARGE SCALE GENOMIC DNA]</scope>
    <source>
        <strain evidence="3">NZE10 / CBS 128990</strain>
    </source>
</reference>
<gene>
    <name evidence="2" type="ORF">DOTSEDRAFT_80789</name>
</gene>
<dbReference type="Proteomes" id="UP000016933">
    <property type="component" value="Unassembled WGS sequence"/>
</dbReference>
<name>M2YN43_DOTSN</name>
<dbReference type="EMBL" id="KB446540">
    <property type="protein sequence ID" value="EME43365.1"/>
    <property type="molecule type" value="Genomic_DNA"/>
</dbReference>
<dbReference type="OrthoDB" id="2922289at2759"/>
<dbReference type="PANTHER" id="PTHR40788:SF1">
    <property type="entry name" value="IPA PROTEIN"/>
    <property type="match status" value="1"/>
</dbReference>
<sequence length="366" mass="40863">MANSLAAHQYESILKLIRQKMDLRSPRVASRPHCHCPDCGRIIATKEEYELADDVFDHDDDDDEDEAEDEEDDAEPGDRTDEAQFDADYLDILSEIRNLMRDPFDGSGKAARALNVMFDLDLIERHAGFGGGRRKTRSRTKVLMAQRVKPGKTIRMRDNGELADTPSLTEGVREPMLLMPSSESTASYEGHLDNADELDATAQTAASRPAPCHRSKTRPIQLCRPMQRGNSTTETAVDTSIVTAHCADEASSPVCRSTMVCVGHPHLVLFLRMFGDPAITVTSRARTSFNDIVAAMRNADFMIEQSGRCAGSAVTFKDYKHLYNGRSITFHRPHPEPRVPQHLLRKWGKRLSDVFGWSAKSFVAKS</sequence>
<feature type="compositionally biased region" description="Acidic residues" evidence="1">
    <location>
        <begin position="56"/>
        <end position="75"/>
    </location>
</feature>
<organism evidence="2 3">
    <name type="scientific">Dothistroma septosporum (strain NZE10 / CBS 128990)</name>
    <name type="common">Red band needle blight fungus</name>
    <name type="synonym">Mycosphaerella pini</name>
    <dbReference type="NCBI Taxonomy" id="675120"/>
    <lineage>
        <taxon>Eukaryota</taxon>
        <taxon>Fungi</taxon>
        <taxon>Dikarya</taxon>
        <taxon>Ascomycota</taxon>
        <taxon>Pezizomycotina</taxon>
        <taxon>Dothideomycetes</taxon>
        <taxon>Dothideomycetidae</taxon>
        <taxon>Mycosphaerellales</taxon>
        <taxon>Mycosphaerellaceae</taxon>
        <taxon>Dothistroma</taxon>
    </lineage>
</organism>